<protein>
    <submittedName>
        <fullName evidence="1">Uncharacterized protein</fullName>
    </submittedName>
</protein>
<reference evidence="1" key="1">
    <citation type="submission" date="2022-03" db="EMBL/GenBank/DDBJ databases">
        <title>Genomic analyses of argali, domestic sheep and their hybrids provide insights into chromosomal evolution, heterosis and genetic basis of agronomic traits.</title>
        <authorList>
            <person name="Li M."/>
        </authorList>
    </citation>
    <scope>NUCLEOTIDE SEQUENCE</scope>
    <source>
        <strain evidence="1">CAU-MHL-2022a</strain>
        <tissue evidence="1">Skin</tissue>
    </source>
</reference>
<evidence type="ECO:0000313" key="2">
    <source>
        <dbReference type="Proteomes" id="UP001214576"/>
    </source>
</evidence>
<dbReference type="EMBL" id="JAKZEL010000004">
    <property type="protein sequence ID" value="KAI4544502.1"/>
    <property type="molecule type" value="Genomic_DNA"/>
</dbReference>
<keyword evidence="2" id="KW-1185">Reference proteome</keyword>
<gene>
    <name evidence="1" type="ORF">MG293_004768</name>
</gene>
<dbReference type="AlphaFoldDB" id="A0AAD4UDK4"/>
<dbReference type="InterPro" id="IPR029058">
    <property type="entry name" value="AB_hydrolase_fold"/>
</dbReference>
<dbReference type="GO" id="GO:0070008">
    <property type="term" value="F:serine-type exopeptidase activity"/>
    <property type="evidence" value="ECO:0007669"/>
    <property type="project" value="InterPro"/>
</dbReference>
<accession>A0AAD4UDK4</accession>
<proteinExistence type="predicted"/>
<dbReference type="Proteomes" id="UP001214576">
    <property type="component" value="Unassembled WGS sequence"/>
</dbReference>
<evidence type="ECO:0000313" key="1">
    <source>
        <dbReference type="EMBL" id="KAI4544502.1"/>
    </source>
</evidence>
<sequence>MLLRGCSPALVDARRGRHTNVLNRNLSTSSLYCLRGRQTVANIVNIRMAVAEDGKLTNSMWVGFGSSHQDLLQLKRKYPNLFAAALGSSTRLQAQVNFYKSKAVFQFISSSGFSEDGQLTLSVPTRKLVFVSESVTTWCDFLEARRTISPLVTEQHVLKEAQN</sequence>
<organism evidence="1 2">
    <name type="scientific">Ovis ammon polii</name>
    <dbReference type="NCBI Taxonomy" id="230172"/>
    <lineage>
        <taxon>Eukaryota</taxon>
        <taxon>Metazoa</taxon>
        <taxon>Chordata</taxon>
        <taxon>Craniata</taxon>
        <taxon>Vertebrata</taxon>
        <taxon>Euteleostomi</taxon>
        <taxon>Mammalia</taxon>
        <taxon>Eutheria</taxon>
        <taxon>Laurasiatheria</taxon>
        <taxon>Artiodactyla</taxon>
        <taxon>Ruminantia</taxon>
        <taxon>Pecora</taxon>
        <taxon>Bovidae</taxon>
        <taxon>Caprinae</taxon>
        <taxon>Ovis</taxon>
    </lineage>
</organism>
<dbReference type="GO" id="GO:0006508">
    <property type="term" value="P:proteolysis"/>
    <property type="evidence" value="ECO:0007669"/>
    <property type="project" value="InterPro"/>
</dbReference>
<name>A0AAD4UDK4_OVIAM</name>
<comment type="caution">
    <text evidence="1">The sequence shown here is derived from an EMBL/GenBank/DDBJ whole genome shotgun (WGS) entry which is preliminary data.</text>
</comment>
<dbReference type="Pfam" id="PF05577">
    <property type="entry name" value="Peptidase_S28"/>
    <property type="match status" value="1"/>
</dbReference>
<dbReference type="Gene3D" id="3.40.50.1820">
    <property type="entry name" value="alpha/beta hydrolase"/>
    <property type="match status" value="1"/>
</dbReference>
<dbReference type="InterPro" id="IPR008758">
    <property type="entry name" value="Peptidase_S28"/>
</dbReference>